<protein>
    <submittedName>
        <fullName evidence="1">Uncharacterized protein</fullName>
    </submittedName>
</protein>
<reference evidence="1" key="1">
    <citation type="journal article" date="2019" name="bioRxiv">
        <title>The Genome of the Zebra Mussel, Dreissena polymorpha: A Resource for Invasive Species Research.</title>
        <authorList>
            <person name="McCartney M.A."/>
            <person name="Auch B."/>
            <person name="Kono T."/>
            <person name="Mallez S."/>
            <person name="Zhang Y."/>
            <person name="Obille A."/>
            <person name="Becker A."/>
            <person name="Abrahante J.E."/>
            <person name="Garbe J."/>
            <person name="Badalamenti J.P."/>
            <person name="Herman A."/>
            <person name="Mangelson H."/>
            <person name="Liachko I."/>
            <person name="Sullivan S."/>
            <person name="Sone E.D."/>
            <person name="Koren S."/>
            <person name="Silverstein K.A.T."/>
            <person name="Beckman K.B."/>
            <person name="Gohl D.M."/>
        </authorList>
    </citation>
    <scope>NUCLEOTIDE SEQUENCE</scope>
    <source>
        <strain evidence="1">Duluth1</strain>
        <tissue evidence="1">Whole animal</tissue>
    </source>
</reference>
<evidence type="ECO:0000313" key="1">
    <source>
        <dbReference type="EMBL" id="KAH3741956.1"/>
    </source>
</evidence>
<organism evidence="1 2">
    <name type="scientific">Dreissena polymorpha</name>
    <name type="common">Zebra mussel</name>
    <name type="synonym">Mytilus polymorpha</name>
    <dbReference type="NCBI Taxonomy" id="45954"/>
    <lineage>
        <taxon>Eukaryota</taxon>
        <taxon>Metazoa</taxon>
        <taxon>Spiralia</taxon>
        <taxon>Lophotrochozoa</taxon>
        <taxon>Mollusca</taxon>
        <taxon>Bivalvia</taxon>
        <taxon>Autobranchia</taxon>
        <taxon>Heteroconchia</taxon>
        <taxon>Euheterodonta</taxon>
        <taxon>Imparidentia</taxon>
        <taxon>Neoheterodontei</taxon>
        <taxon>Myida</taxon>
        <taxon>Dreissenoidea</taxon>
        <taxon>Dreissenidae</taxon>
        <taxon>Dreissena</taxon>
    </lineage>
</organism>
<evidence type="ECO:0000313" key="2">
    <source>
        <dbReference type="Proteomes" id="UP000828390"/>
    </source>
</evidence>
<gene>
    <name evidence="1" type="ORF">DPMN_048686</name>
</gene>
<dbReference type="AlphaFoldDB" id="A0A9D4I471"/>
<dbReference type="Proteomes" id="UP000828390">
    <property type="component" value="Unassembled WGS sequence"/>
</dbReference>
<keyword evidence="2" id="KW-1185">Reference proteome</keyword>
<sequence length="115" mass="13575">MENSSFILHHKTCECRTKPLPIKRAHRSQSHPVTGKVRYVVVKFAFFMDREDVRGQWPELKGSPYNVFEQFPPEIQEIQEKRRRLVPKMKEAKSDGKKAWIAYDTLYIDGRPVSQ</sequence>
<proteinExistence type="predicted"/>
<accession>A0A9D4I471</accession>
<dbReference type="EMBL" id="JAIWYP010000011">
    <property type="protein sequence ID" value="KAH3741956.1"/>
    <property type="molecule type" value="Genomic_DNA"/>
</dbReference>
<comment type="caution">
    <text evidence="1">The sequence shown here is derived from an EMBL/GenBank/DDBJ whole genome shotgun (WGS) entry which is preliminary data.</text>
</comment>
<reference evidence="1" key="2">
    <citation type="submission" date="2020-11" db="EMBL/GenBank/DDBJ databases">
        <authorList>
            <person name="McCartney M.A."/>
            <person name="Auch B."/>
            <person name="Kono T."/>
            <person name="Mallez S."/>
            <person name="Becker A."/>
            <person name="Gohl D.M."/>
            <person name="Silverstein K.A.T."/>
            <person name="Koren S."/>
            <person name="Bechman K.B."/>
            <person name="Herman A."/>
            <person name="Abrahante J.E."/>
            <person name="Garbe J."/>
        </authorList>
    </citation>
    <scope>NUCLEOTIDE SEQUENCE</scope>
    <source>
        <strain evidence="1">Duluth1</strain>
        <tissue evidence="1">Whole animal</tissue>
    </source>
</reference>
<name>A0A9D4I471_DREPO</name>